<dbReference type="InterPro" id="IPR021321">
    <property type="entry name" value="DUF2922"/>
</dbReference>
<gene>
    <name evidence="1" type="ORF">SAMN05660923_00233</name>
</gene>
<accession>A0A1H2QVN9</accession>
<protein>
    <recommendedName>
        <fullName evidence="3">DUF2922 domain-containing protein</fullName>
    </recommendedName>
</protein>
<evidence type="ECO:0008006" key="3">
    <source>
        <dbReference type="Google" id="ProtNLM"/>
    </source>
</evidence>
<sequence length="72" mass="8151">MERAKLEMDFLDEMGKKFTLSIDDPRLDLTDMEVKAVMEGIVNSNVFFTANGDIVEPDSARIITTIIDELEI</sequence>
<evidence type="ECO:0000313" key="1">
    <source>
        <dbReference type="EMBL" id="SDW11236.1"/>
    </source>
</evidence>
<name>A0A1H2QVN9_9FIRM</name>
<dbReference type="Pfam" id="PF11148">
    <property type="entry name" value="DUF2922"/>
    <property type="match status" value="1"/>
</dbReference>
<proteinExistence type="predicted"/>
<dbReference type="EMBL" id="FNNG01000001">
    <property type="protein sequence ID" value="SDW11236.1"/>
    <property type="molecule type" value="Genomic_DNA"/>
</dbReference>
<evidence type="ECO:0000313" key="2">
    <source>
        <dbReference type="Proteomes" id="UP000198828"/>
    </source>
</evidence>
<dbReference type="RefSeq" id="WP_093750011.1">
    <property type="nucleotide sequence ID" value="NZ_BSYN01000001.1"/>
</dbReference>
<organism evidence="1 2">
    <name type="scientific">Tepidimicrobium xylanilyticum</name>
    <dbReference type="NCBI Taxonomy" id="1123352"/>
    <lineage>
        <taxon>Bacteria</taxon>
        <taxon>Bacillati</taxon>
        <taxon>Bacillota</taxon>
        <taxon>Tissierellia</taxon>
        <taxon>Tissierellales</taxon>
        <taxon>Tepidimicrobiaceae</taxon>
        <taxon>Tepidimicrobium</taxon>
    </lineage>
</organism>
<dbReference type="AlphaFoldDB" id="A0A1H2QVN9"/>
<dbReference type="Proteomes" id="UP000198828">
    <property type="component" value="Unassembled WGS sequence"/>
</dbReference>
<dbReference type="OrthoDB" id="9795264at2"/>
<reference evidence="1 2" key="1">
    <citation type="submission" date="2016-10" db="EMBL/GenBank/DDBJ databases">
        <authorList>
            <person name="de Groot N.N."/>
        </authorList>
    </citation>
    <scope>NUCLEOTIDE SEQUENCE [LARGE SCALE GENOMIC DNA]</scope>
    <source>
        <strain evidence="1 2">DSM 23310</strain>
    </source>
</reference>
<keyword evidence="2" id="KW-1185">Reference proteome</keyword>